<evidence type="ECO:0000313" key="3">
    <source>
        <dbReference type="Proteomes" id="UP001221757"/>
    </source>
</evidence>
<sequence>MRRYENDAHAAPCRAPDGPRLTRKRTPRRACTTTHYPPRAPRTPSPAQDRAPSETLPRPVCAPRPTSAAFYDSGRTRLARRMARGVTPRWPPRPCYHARPIPRLGRTRLAGRPMRVPRSIRMPYAAGYHAPLDAAAEDAALDTPRPTPRPRTLRGTRTRTPPPQPTHAPPSARVPLPSYTTPLANSPTTHPVPRKYRHAKPPTKNA</sequence>
<gene>
    <name evidence="2" type="ORF">B0H17DRAFT_1108585</name>
</gene>
<accession>A0AAD7FPW9</accession>
<feature type="region of interest" description="Disordered" evidence="1">
    <location>
        <begin position="135"/>
        <end position="206"/>
    </location>
</feature>
<feature type="region of interest" description="Disordered" evidence="1">
    <location>
        <begin position="83"/>
        <end position="114"/>
    </location>
</feature>
<feature type="region of interest" description="Disordered" evidence="1">
    <location>
        <begin position="1"/>
        <end position="69"/>
    </location>
</feature>
<evidence type="ECO:0000256" key="1">
    <source>
        <dbReference type="SAM" id="MobiDB-lite"/>
    </source>
</evidence>
<proteinExistence type="predicted"/>
<comment type="caution">
    <text evidence="2">The sequence shown here is derived from an EMBL/GenBank/DDBJ whole genome shotgun (WGS) entry which is preliminary data.</text>
</comment>
<reference evidence="2" key="1">
    <citation type="submission" date="2023-03" db="EMBL/GenBank/DDBJ databases">
        <title>Massive genome expansion in bonnet fungi (Mycena s.s.) driven by repeated elements and novel gene families across ecological guilds.</title>
        <authorList>
            <consortium name="Lawrence Berkeley National Laboratory"/>
            <person name="Harder C.B."/>
            <person name="Miyauchi S."/>
            <person name="Viragh M."/>
            <person name="Kuo A."/>
            <person name="Thoen E."/>
            <person name="Andreopoulos B."/>
            <person name="Lu D."/>
            <person name="Skrede I."/>
            <person name="Drula E."/>
            <person name="Henrissat B."/>
            <person name="Morin E."/>
            <person name="Kohler A."/>
            <person name="Barry K."/>
            <person name="LaButti K."/>
            <person name="Morin E."/>
            <person name="Salamov A."/>
            <person name="Lipzen A."/>
            <person name="Mereny Z."/>
            <person name="Hegedus B."/>
            <person name="Baldrian P."/>
            <person name="Stursova M."/>
            <person name="Weitz H."/>
            <person name="Taylor A."/>
            <person name="Grigoriev I.V."/>
            <person name="Nagy L.G."/>
            <person name="Martin F."/>
            <person name="Kauserud H."/>
        </authorList>
    </citation>
    <scope>NUCLEOTIDE SEQUENCE</scope>
    <source>
        <strain evidence="2">CBHHK067</strain>
    </source>
</reference>
<dbReference type="Proteomes" id="UP001221757">
    <property type="component" value="Unassembled WGS sequence"/>
</dbReference>
<feature type="compositionally biased region" description="Basic residues" evidence="1">
    <location>
        <begin position="192"/>
        <end position="206"/>
    </location>
</feature>
<organism evidence="2 3">
    <name type="scientific">Mycena rosella</name>
    <name type="common">Pink bonnet</name>
    <name type="synonym">Agaricus rosellus</name>
    <dbReference type="NCBI Taxonomy" id="1033263"/>
    <lineage>
        <taxon>Eukaryota</taxon>
        <taxon>Fungi</taxon>
        <taxon>Dikarya</taxon>
        <taxon>Basidiomycota</taxon>
        <taxon>Agaricomycotina</taxon>
        <taxon>Agaricomycetes</taxon>
        <taxon>Agaricomycetidae</taxon>
        <taxon>Agaricales</taxon>
        <taxon>Marasmiineae</taxon>
        <taxon>Mycenaceae</taxon>
        <taxon>Mycena</taxon>
    </lineage>
</organism>
<feature type="compositionally biased region" description="Polar residues" evidence="1">
    <location>
        <begin position="178"/>
        <end position="189"/>
    </location>
</feature>
<dbReference type="AlphaFoldDB" id="A0AAD7FPW9"/>
<keyword evidence="3" id="KW-1185">Reference proteome</keyword>
<dbReference type="EMBL" id="JARKIE010000506">
    <property type="protein sequence ID" value="KAJ7631782.1"/>
    <property type="molecule type" value="Genomic_DNA"/>
</dbReference>
<name>A0AAD7FPW9_MYCRO</name>
<evidence type="ECO:0000313" key="2">
    <source>
        <dbReference type="EMBL" id="KAJ7631782.1"/>
    </source>
</evidence>
<protein>
    <submittedName>
        <fullName evidence="2">Uncharacterized protein</fullName>
    </submittedName>
</protein>